<feature type="domain" description="DUF7768" evidence="1">
    <location>
        <begin position="4"/>
        <end position="42"/>
    </location>
</feature>
<reference evidence="2" key="1">
    <citation type="journal article" date="2015" name="Nature">
        <title>Complex archaea that bridge the gap between prokaryotes and eukaryotes.</title>
        <authorList>
            <person name="Spang A."/>
            <person name="Saw J.H."/>
            <person name="Jorgensen S.L."/>
            <person name="Zaremba-Niedzwiedzka K."/>
            <person name="Martijn J."/>
            <person name="Lind A.E."/>
            <person name="van Eijk R."/>
            <person name="Schleper C."/>
            <person name="Guy L."/>
            <person name="Ettema T.J."/>
        </authorList>
    </citation>
    <scope>NUCLEOTIDE SEQUENCE</scope>
</reference>
<dbReference type="Pfam" id="PF24963">
    <property type="entry name" value="DUF7768"/>
    <property type="match status" value="1"/>
</dbReference>
<dbReference type="EMBL" id="LAZR01035835">
    <property type="protein sequence ID" value="KKL26448.1"/>
    <property type="molecule type" value="Genomic_DNA"/>
</dbReference>
<dbReference type="InterPro" id="IPR056670">
    <property type="entry name" value="DUF7768"/>
</dbReference>
<name>A0A0F9ERE7_9ZZZZ</name>
<sequence>YRYSIAWLEVSDEVWVMPNSENSKGTQVEIKRAKELNIPVVMMK</sequence>
<proteinExistence type="predicted"/>
<evidence type="ECO:0000259" key="1">
    <source>
        <dbReference type="Pfam" id="PF24963"/>
    </source>
</evidence>
<dbReference type="Gene3D" id="3.40.50.10400">
    <property type="entry name" value="Hypothetical protein PA1492"/>
    <property type="match status" value="1"/>
</dbReference>
<accession>A0A0F9ERE7</accession>
<feature type="non-terminal residue" evidence="2">
    <location>
        <position position="1"/>
    </location>
</feature>
<gene>
    <name evidence="2" type="ORF">LCGC14_2395160</name>
</gene>
<dbReference type="AlphaFoldDB" id="A0A0F9ERE7"/>
<protein>
    <recommendedName>
        <fullName evidence="1">DUF7768 domain-containing protein</fullName>
    </recommendedName>
</protein>
<comment type="caution">
    <text evidence="2">The sequence shown here is derived from an EMBL/GenBank/DDBJ whole genome shotgun (WGS) entry which is preliminary data.</text>
</comment>
<organism evidence="2">
    <name type="scientific">marine sediment metagenome</name>
    <dbReference type="NCBI Taxonomy" id="412755"/>
    <lineage>
        <taxon>unclassified sequences</taxon>
        <taxon>metagenomes</taxon>
        <taxon>ecological metagenomes</taxon>
    </lineage>
</organism>
<evidence type="ECO:0000313" key="2">
    <source>
        <dbReference type="EMBL" id="KKL26448.1"/>
    </source>
</evidence>